<accession>A0AAJ0D5I1</accession>
<protein>
    <submittedName>
        <fullName evidence="3">Actin organization and endocytosis protein</fullName>
    </submittedName>
</protein>
<evidence type="ECO:0000313" key="4">
    <source>
        <dbReference type="Proteomes" id="UP001271007"/>
    </source>
</evidence>
<feature type="compositionally biased region" description="Basic and acidic residues" evidence="1">
    <location>
        <begin position="198"/>
        <end position="214"/>
    </location>
</feature>
<dbReference type="Proteomes" id="UP001271007">
    <property type="component" value="Unassembled WGS sequence"/>
</dbReference>
<proteinExistence type="predicted"/>
<sequence>MWTCPIWCLPSNWIANVDLVVKLDFIVDLVATYDPSQRWNCRNAGLVRMWISSQRWTRRNVDLFTLQRGLVVIRQDRLPELASHVRRCERAIADAQMELFRLKDAKANPSPATPIVGTGPGGAVTESDRLKARAKAMMQQRSAALAGKKVEVTDDGSGAAQRQEEESKRVTREREDNEKMVKDVEDSVTEYSKSLEQGLKEGGESKADEHERPSGHRRSP</sequence>
<organism evidence="3 4">
    <name type="scientific">Extremus antarcticus</name>
    <dbReference type="NCBI Taxonomy" id="702011"/>
    <lineage>
        <taxon>Eukaryota</taxon>
        <taxon>Fungi</taxon>
        <taxon>Dikarya</taxon>
        <taxon>Ascomycota</taxon>
        <taxon>Pezizomycotina</taxon>
        <taxon>Dothideomycetes</taxon>
        <taxon>Dothideomycetidae</taxon>
        <taxon>Mycosphaerellales</taxon>
        <taxon>Extremaceae</taxon>
        <taxon>Extremus</taxon>
    </lineage>
</organism>
<dbReference type="AlphaFoldDB" id="A0AAJ0D5I1"/>
<keyword evidence="4" id="KW-1185">Reference proteome</keyword>
<feature type="signal peptide" evidence="2">
    <location>
        <begin position="1"/>
        <end position="19"/>
    </location>
</feature>
<name>A0AAJ0D5I1_9PEZI</name>
<evidence type="ECO:0000256" key="2">
    <source>
        <dbReference type="SAM" id="SignalP"/>
    </source>
</evidence>
<gene>
    <name evidence="3" type="primary">PAN1_2</name>
    <name evidence="3" type="ORF">LTR09_011993</name>
</gene>
<dbReference type="EMBL" id="JAWDJX010000088">
    <property type="protein sequence ID" value="KAK3046538.1"/>
    <property type="molecule type" value="Genomic_DNA"/>
</dbReference>
<evidence type="ECO:0000313" key="3">
    <source>
        <dbReference type="EMBL" id="KAK3046538.1"/>
    </source>
</evidence>
<reference evidence="3" key="1">
    <citation type="submission" date="2023-04" db="EMBL/GenBank/DDBJ databases">
        <title>Black Yeasts Isolated from many extreme environments.</title>
        <authorList>
            <person name="Coleine C."/>
            <person name="Stajich J.E."/>
            <person name="Selbmann L."/>
        </authorList>
    </citation>
    <scope>NUCLEOTIDE SEQUENCE</scope>
    <source>
        <strain evidence="3">CCFEE 5312</strain>
    </source>
</reference>
<comment type="caution">
    <text evidence="3">The sequence shown here is derived from an EMBL/GenBank/DDBJ whole genome shotgun (WGS) entry which is preliminary data.</text>
</comment>
<evidence type="ECO:0000256" key="1">
    <source>
        <dbReference type="SAM" id="MobiDB-lite"/>
    </source>
</evidence>
<feature type="compositionally biased region" description="Basic and acidic residues" evidence="1">
    <location>
        <begin position="162"/>
        <end position="185"/>
    </location>
</feature>
<feature type="region of interest" description="Disordered" evidence="1">
    <location>
        <begin position="145"/>
        <end position="220"/>
    </location>
</feature>
<keyword evidence="2" id="KW-0732">Signal</keyword>
<feature type="chain" id="PRO_5042468326" evidence="2">
    <location>
        <begin position="20"/>
        <end position="220"/>
    </location>
</feature>